<dbReference type="Gene3D" id="1.20.5.1030">
    <property type="entry name" value="Preprotein translocase secy subunit"/>
    <property type="match status" value="1"/>
</dbReference>
<evidence type="ECO:0000256" key="4">
    <source>
        <dbReference type="ARBA" id="ARBA00022692"/>
    </source>
</evidence>
<keyword evidence="5 9" id="KW-0653">Protein transport</keyword>
<keyword evidence="8 9" id="KW-0472">Membrane</keyword>
<sequence>MSSKVEQQTSSFDTIKLILSLVLLLVGIGGFYYFDTWKGEPVSVLIRVLGLLAFVAIAIVIAATTEKGRNLVTFLKDSRMEVRKMVWPTRAETMQTTLMVMVIVLLLSLFLWLVDMLLGWGVKTLLGGG</sequence>
<comment type="subunit">
    <text evidence="9">Component of the Sec protein translocase complex. Heterotrimer consisting of SecY, SecE and SecG subunits. The heterotrimers can form oligomers, although 1 heterotrimer is thought to be able to translocate proteins. Interacts with the ribosome. Interacts with SecDF, and other proteins may be involved. Interacts with SecA.</text>
</comment>
<evidence type="ECO:0000256" key="8">
    <source>
        <dbReference type="ARBA" id="ARBA00023136"/>
    </source>
</evidence>
<comment type="caution">
    <text evidence="9">Lacks conserved residue(s) required for the propagation of feature annotation.</text>
</comment>
<dbReference type="GO" id="GO:0009306">
    <property type="term" value="P:protein secretion"/>
    <property type="evidence" value="ECO:0007669"/>
    <property type="project" value="UniProtKB-UniRule"/>
</dbReference>
<evidence type="ECO:0000256" key="3">
    <source>
        <dbReference type="ARBA" id="ARBA00022475"/>
    </source>
</evidence>
<protein>
    <recommendedName>
        <fullName evidence="9">Protein translocase subunit SecE</fullName>
    </recommendedName>
</protein>
<evidence type="ECO:0000313" key="11">
    <source>
        <dbReference type="Proteomes" id="UP000190460"/>
    </source>
</evidence>
<dbReference type="EMBL" id="FUYB01000036">
    <property type="protein sequence ID" value="SKA96543.1"/>
    <property type="molecule type" value="Genomic_DNA"/>
</dbReference>
<dbReference type="InterPro" id="IPR005807">
    <property type="entry name" value="SecE_bac"/>
</dbReference>
<accession>A0A1T4Y4I1</accession>
<keyword evidence="2 9" id="KW-0813">Transport</keyword>
<feature type="transmembrane region" description="Helical" evidence="9">
    <location>
        <begin position="44"/>
        <end position="63"/>
    </location>
</feature>
<comment type="similarity">
    <text evidence="9">Belongs to the SecE/SEC61-gamma family.</text>
</comment>
<dbReference type="Proteomes" id="UP000190460">
    <property type="component" value="Unassembled WGS sequence"/>
</dbReference>
<evidence type="ECO:0000256" key="6">
    <source>
        <dbReference type="ARBA" id="ARBA00022989"/>
    </source>
</evidence>
<dbReference type="HAMAP" id="MF_00422">
    <property type="entry name" value="SecE"/>
    <property type="match status" value="1"/>
</dbReference>
<evidence type="ECO:0000256" key="5">
    <source>
        <dbReference type="ARBA" id="ARBA00022927"/>
    </source>
</evidence>
<dbReference type="Pfam" id="PF00584">
    <property type="entry name" value="SecE"/>
    <property type="match status" value="1"/>
</dbReference>
<gene>
    <name evidence="9" type="primary">secE</name>
    <name evidence="10" type="ORF">SAMN02745130_03894</name>
</gene>
<dbReference type="PANTHER" id="PTHR33910">
    <property type="entry name" value="PROTEIN TRANSLOCASE SUBUNIT SECE"/>
    <property type="match status" value="1"/>
</dbReference>
<dbReference type="PANTHER" id="PTHR33910:SF1">
    <property type="entry name" value="PROTEIN TRANSLOCASE SUBUNIT SECE"/>
    <property type="match status" value="1"/>
</dbReference>
<dbReference type="STRING" id="92487.SAMN02745130_03894"/>
<keyword evidence="3 9" id="KW-1003">Cell membrane</keyword>
<reference evidence="10 11" key="1">
    <citation type="submission" date="2017-02" db="EMBL/GenBank/DDBJ databases">
        <authorList>
            <person name="Peterson S.W."/>
        </authorList>
    </citation>
    <scope>NUCLEOTIDE SEQUENCE [LARGE SCALE GENOMIC DNA]</scope>
    <source>
        <strain evidence="10 11">ATCC 49788</strain>
    </source>
</reference>
<keyword evidence="7 9" id="KW-0811">Translocation</keyword>
<dbReference type="OrthoDB" id="9806365at2"/>
<dbReference type="InterPro" id="IPR038379">
    <property type="entry name" value="SecE_sf"/>
</dbReference>
<evidence type="ECO:0000256" key="1">
    <source>
        <dbReference type="ARBA" id="ARBA00004370"/>
    </source>
</evidence>
<evidence type="ECO:0000256" key="7">
    <source>
        <dbReference type="ARBA" id="ARBA00023010"/>
    </source>
</evidence>
<organism evidence="10 11">
    <name type="scientific">Thiothrix eikelboomii</name>
    <dbReference type="NCBI Taxonomy" id="92487"/>
    <lineage>
        <taxon>Bacteria</taxon>
        <taxon>Pseudomonadati</taxon>
        <taxon>Pseudomonadota</taxon>
        <taxon>Gammaproteobacteria</taxon>
        <taxon>Thiotrichales</taxon>
        <taxon>Thiotrichaceae</taxon>
        <taxon>Thiothrix</taxon>
    </lineage>
</organism>
<dbReference type="GO" id="GO:0008320">
    <property type="term" value="F:protein transmembrane transporter activity"/>
    <property type="evidence" value="ECO:0007669"/>
    <property type="project" value="UniProtKB-UniRule"/>
</dbReference>
<dbReference type="RefSeq" id="WP_078924304.1">
    <property type="nucleotide sequence ID" value="NZ_FUYB01000036.1"/>
</dbReference>
<comment type="subcellular location">
    <subcellularLocation>
        <location evidence="1">Membrane</location>
    </subcellularLocation>
</comment>
<feature type="transmembrane region" description="Helical" evidence="9">
    <location>
        <begin position="12"/>
        <end position="32"/>
    </location>
</feature>
<dbReference type="GO" id="GO:0043952">
    <property type="term" value="P:protein transport by the Sec complex"/>
    <property type="evidence" value="ECO:0007669"/>
    <property type="project" value="UniProtKB-UniRule"/>
</dbReference>
<feature type="transmembrane region" description="Helical" evidence="9">
    <location>
        <begin position="98"/>
        <end position="122"/>
    </location>
</feature>
<dbReference type="GO" id="GO:0005886">
    <property type="term" value="C:plasma membrane"/>
    <property type="evidence" value="ECO:0007669"/>
    <property type="project" value="UniProtKB-UniRule"/>
</dbReference>
<comment type="function">
    <text evidence="9">Essential subunit of the Sec protein translocation channel SecYEG. Clamps together the 2 halves of SecY. May contact the channel plug during translocation.</text>
</comment>
<name>A0A1T4Y4I1_9GAMM</name>
<proteinExistence type="inferred from homology"/>
<keyword evidence="6 9" id="KW-1133">Transmembrane helix</keyword>
<dbReference type="GO" id="GO:0006605">
    <property type="term" value="P:protein targeting"/>
    <property type="evidence" value="ECO:0007669"/>
    <property type="project" value="UniProtKB-UniRule"/>
</dbReference>
<evidence type="ECO:0000256" key="2">
    <source>
        <dbReference type="ARBA" id="ARBA00022448"/>
    </source>
</evidence>
<dbReference type="PRINTS" id="PR01650">
    <property type="entry name" value="SECETRNLCASE"/>
</dbReference>
<evidence type="ECO:0000256" key="9">
    <source>
        <dbReference type="HAMAP-Rule" id="MF_00422"/>
    </source>
</evidence>
<dbReference type="NCBIfam" id="TIGR00964">
    <property type="entry name" value="secE_bact"/>
    <property type="match status" value="1"/>
</dbReference>
<dbReference type="GO" id="GO:0065002">
    <property type="term" value="P:intracellular protein transmembrane transport"/>
    <property type="evidence" value="ECO:0007669"/>
    <property type="project" value="UniProtKB-UniRule"/>
</dbReference>
<keyword evidence="11" id="KW-1185">Reference proteome</keyword>
<dbReference type="InterPro" id="IPR001901">
    <property type="entry name" value="Translocase_SecE/Sec61-g"/>
</dbReference>
<keyword evidence="4 9" id="KW-0812">Transmembrane</keyword>
<dbReference type="AlphaFoldDB" id="A0A1T4Y4I1"/>
<evidence type="ECO:0000313" key="10">
    <source>
        <dbReference type="EMBL" id="SKA96543.1"/>
    </source>
</evidence>